<feature type="domain" description="GGDEF" evidence="2">
    <location>
        <begin position="102"/>
        <end position="232"/>
    </location>
</feature>
<gene>
    <name evidence="3" type="ORF">LPB142_08710</name>
</gene>
<evidence type="ECO:0000259" key="2">
    <source>
        <dbReference type="PROSITE" id="PS50887"/>
    </source>
</evidence>
<dbReference type="Pfam" id="PF00990">
    <property type="entry name" value="GGDEF"/>
    <property type="match status" value="1"/>
</dbReference>
<reference evidence="3 4" key="1">
    <citation type="submission" date="2016-10" db="EMBL/GenBank/DDBJ databases">
        <title>Rhodobacter sp. LPB0142, isolated from sea water.</title>
        <authorList>
            <person name="Kim E."/>
            <person name="Yi H."/>
        </authorList>
    </citation>
    <scope>NUCLEOTIDE SEQUENCE [LARGE SCALE GENOMIC DNA]</scope>
    <source>
        <strain evidence="3 4">LPB0142</strain>
    </source>
</reference>
<keyword evidence="4" id="KW-1185">Reference proteome</keyword>
<dbReference type="Gene3D" id="3.20.20.450">
    <property type="entry name" value="EAL domain"/>
    <property type="match status" value="1"/>
</dbReference>
<dbReference type="PROSITE" id="PS50887">
    <property type="entry name" value="GGDEF"/>
    <property type="match status" value="1"/>
</dbReference>
<name>A0A1D9MBZ6_9RHOB</name>
<dbReference type="InterPro" id="IPR000160">
    <property type="entry name" value="GGDEF_dom"/>
</dbReference>
<dbReference type="NCBIfam" id="TIGR00254">
    <property type="entry name" value="GGDEF"/>
    <property type="match status" value="1"/>
</dbReference>
<dbReference type="AlphaFoldDB" id="A0A1D9MBZ6"/>
<evidence type="ECO:0000313" key="3">
    <source>
        <dbReference type="EMBL" id="AOZ69382.1"/>
    </source>
</evidence>
<organism evidence="3 4">
    <name type="scientific">Rhodobacter xanthinilyticus</name>
    <dbReference type="NCBI Taxonomy" id="1850250"/>
    <lineage>
        <taxon>Bacteria</taxon>
        <taxon>Pseudomonadati</taxon>
        <taxon>Pseudomonadota</taxon>
        <taxon>Alphaproteobacteria</taxon>
        <taxon>Rhodobacterales</taxon>
        <taxon>Rhodobacter group</taxon>
        <taxon>Rhodobacter</taxon>
    </lineage>
</organism>
<dbReference type="PROSITE" id="PS50883">
    <property type="entry name" value="EAL"/>
    <property type="match status" value="1"/>
</dbReference>
<dbReference type="InterPro" id="IPR001633">
    <property type="entry name" value="EAL_dom"/>
</dbReference>
<dbReference type="Gene3D" id="3.30.70.270">
    <property type="match status" value="1"/>
</dbReference>
<dbReference type="SMART" id="SM00267">
    <property type="entry name" value="GGDEF"/>
    <property type="match status" value="1"/>
</dbReference>
<dbReference type="Pfam" id="PF00563">
    <property type="entry name" value="EAL"/>
    <property type="match status" value="1"/>
</dbReference>
<proteinExistence type="predicted"/>
<evidence type="ECO:0000259" key="1">
    <source>
        <dbReference type="PROSITE" id="PS50883"/>
    </source>
</evidence>
<dbReference type="SUPFAM" id="SSF55073">
    <property type="entry name" value="Nucleotide cyclase"/>
    <property type="match status" value="1"/>
</dbReference>
<sequence>MTARAAEGWFAHDGAPLALPPDRAQSWRGEVSFGPGRRAQGILSVTPVVTPAAEAPTFVCSLTDITEQKRVQAELDHLAMHDALTGLPNRRALDAALAALSGPAALAILDLDAFKDVNDSYGHLTGDVLLREVGERLAAQAAPELFRIGGDEFAILWRGLAQEEDLRAAVGRMRAALALPFSVGAGREVALGASWGASLIAEGPGSVLFAQADAALHERKSGERDALGIYEERFTEAAQRRLALGARLRRAIDAEAIEIAYQPQVDRAGAVTGLEALARWTDPELGPIAPAEFIPLAEAHGLIFELGDLVLRRACADGARWRCAGAGADRGDCADGAGA</sequence>
<dbReference type="PANTHER" id="PTHR44757:SF2">
    <property type="entry name" value="BIOFILM ARCHITECTURE MAINTENANCE PROTEIN MBAA"/>
    <property type="match status" value="1"/>
</dbReference>
<dbReference type="InterPro" id="IPR035919">
    <property type="entry name" value="EAL_sf"/>
</dbReference>
<dbReference type="InterPro" id="IPR043128">
    <property type="entry name" value="Rev_trsase/Diguanyl_cyclase"/>
</dbReference>
<evidence type="ECO:0008006" key="5">
    <source>
        <dbReference type="Google" id="ProtNLM"/>
    </source>
</evidence>
<dbReference type="PANTHER" id="PTHR44757">
    <property type="entry name" value="DIGUANYLATE CYCLASE DGCP"/>
    <property type="match status" value="1"/>
</dbReference>
<dbReference type="EMBL" id="CP017781">
    <property type="protein sequence ID" value="AOZ69382.1"/>
    <property type="molecule type" value="Genomic_DNA"/>
</dbReference>
<dbReference type="Proteomes" id="UP000176562">
    <property type="component" value="Chromosome"/>
</dbReference>
<evidence type="ECO:0000313" key="4">
    <source>
        <dbReference type="Proteomes" id="UP000176562"/>
    </source>
</evidence>
<dbReference type="CDD" id="cd01949">
    <property type="entry name" value="GGDEF"/>
    <property type="match status" value="1"/>
</dbReference>
<dbReference type="STRING" id="1850250.LPB142_08710"/>
<dbReference type="SUPFAM" id="SSF141868">
    <property type="entry name" value="EAL domain-like"/>
    <property type="match status" value="1"/>
</dbReference>
<feature type="domain" description="EAL" evidence="1">
    <location>
        <begin position="241"/>
        <end position="339"/>
    </location>
</feature>
<dbReference type="RefSeq" id="WP_071166139.1">
    <property type="nucleotide sequence ID" value="NZ_CP017781.1"/>
</dbReference>
<accession>A0A1D9MBZ6</accession>
<protein>
    <recommendedName>
        <fullName evidence="5">GGDEF domain-containing protein</fullName>
    </recommendedName>
</protein>
<dbReference type="InterPro" id="IPR052155">
    <property type="entry name" value="Biofilm_reg_signaling"/>
</dbReference>
<dbReference type="CDD" id="cd01948">
    <property type="entry name" value="EAL"/>
    <property type="match status" value="1"/>
</dbReference>
<dbReference type="KEGG" id="rhp:LPB142_08710"/>
<dbReference type="InterPro" id="IPR029787">
    <property type="entry name" value="Nucleotide_cyclase"/>
</dbReference>